<feature type="non-terminal residue" evidence="1">
    <location>
        <position position="56"/>
    </location>
</feature>
<comment type="caution">
    <text evidence="1">The sequence shown here is derived from an EMBL/GenBank/DDBJ whole genome shotgun (WGS) entry which is preliminary data.</text>
</comment>
<name>A0A9N9ELS9_9GLOM</name>
<dbReference type="EMBL" id="CAJVPV010014322">
    <property type="protein sequence ID" value="CAG8684025.1"/>
    <property type="molecule type" value="Genomic_DNA"/>
</dbReference>
<evidence type="ECO:0000313" key="1">
    <source>
        <dbReference type="EMBL" id="CAG8684025.1"/>
    </source>
</evidence>
<evidence type="ECO:0000313" key="2">
    <source>
        <dbReference type="Proteomes" id="UP000789342"/>
    </source>
</evidence>
<protein>
    <submittedName>
        <fullName evidence="1">1613_t:CDS:1</fullName>
    </submittedName>
</protein>
<gene>
    <name evidence="1" type="ORF">AMORRO_LOCUS11382</name>
</gene>
<dbReference type="Proteomes" id="UP000789342">
    <property type="component" value="Unassembled WGS sequence"/>
</dbReference>
<reference evidence="1" key="1">
    <citation type="submission" date="2021-06" db="EMBL/GenBank/DDBJ databases">
        <authorList>
            <person name="Kallberg Y."/>
            <person name="Tangrot J."/>
            <person name="Rosling A."/>
        </authorList>
    </citation>
    <scope>NUCLEOTIDE SEQUENCE</scope>
    <source>
        <strain evidence="1">CL551</strain>
    </source>
</reference>
<dbReference type="AlphaFoldDB" id="A0A9N9ELS9"/>
<accession>A0A9N9ELS9</accession>
<sequence>MEIIQPKFVFNSSDASKFLPKDDSGNNLDDISKTQNITSCNQNRINLIKQTNGQFD</sequence>
<keyword evidence="2" id="KW-1185">Reference proteome</keyword>
<organism evidence="1 2">
    <name type="scientific">Acaulospora morrowiae</name>
    <dbReference type="NCBI Taxonomy" id="94023"/>
    <lineage>
        <taxon>Eukaryota</taxon>
        <taxon>Fungi</taxon>
        <taxon>Fungi incertae sedis</taxon>
        <taxon>Mucoromycota</taxon>
        <taxon>Glomeromycotina</taxon>
        <taxon>Glomeromycetes</taxon>
        <taxon>Diversisporales</taxon>
        <taxon>Acaulosporaceae</taxon>
        <taxon>Acaulospora</taxon>
    </lineage>
</organism>
<proteinExistence type="predicted"/>